<dbReference type="RefSeq" id="WP_342636822.1">
    <property type="nucleotide sequence ID" value="NZ_SNZR01000011.1"/>
</dbReference>
<dbReference type="AlphaFoldDB" id="A0A4R7C7W2"/>
<accession>A0A4R7C7W2</accession>
<comment type="caution">
    <text evidence="2">The sequence shown here is derived from an EMBL/GenBank/DDBJ whole genome shotgun (WGS) entry which is preliminary data.</text>
</comment>
<protein>
    <submittedName>
        <fullName evidence="2">Uncharacterized protein</fullName>
    </submittedName>
</protein>
<keyword evidence="3" id="KW-1185">Reference proteome</keyword>
<sequence>MLPPQISLLPDGRRLHLQHGPIDLVVEVDGEEAAVRAAYDAAARLFPTILPTLCEELVTLRRCVAQPGGHLRGAVARRMQAAVMPFAADAFITPMAAVAGAVAEEVLRTMLAAAPLRRAFVNNGGDIALHLAPGEIARIGLVDRPDRPALFGSAVIDSASGIGGIATSGWRGRSFSRGIADAVTILARTAAEADAAATIVANAVDCPGHPAVTRVPAREVQADSDLEDILVTRDVGPLGPAEIAGALGRGRACAETLIRRGLIAAAALHLQGETTVVGERFEARPSQATAFDPSPAGEGESAPANRAGVYPQPDYPAPARSLASTRPPLQGGIGSATSTIGRAA</sequence>
<feature type="region of interest" description="Disordered" evidence="1">
    <location>
        <begin position="286"/>
        <end position="344"/>
    </location>
</feature>
<organism evidence="2 3">
    <name type="scientific">Enterovirga rhinocerotis</name>
    <dbReference type="NCBI Taxonomy" id="1339210"/>
    <lineage>
        <taxon>Bacteria</taxon>
        <taxon>Pseudomonadati</taxon>
        <taxon>Pseudomonadota</taxon>
        <taxon>Alphaproteobacteria</taxon>
        <taxon>Hyphomicrobiales</taxon>
        <taxon>Methylobacteriaceae</taxon>
        <taxon>Enterovirga</taxon>
    </lineage>
</organism>
<reference evidence="2 3" key="1">
    <citation type="submission" date="2019-03" db="EMBL/GenBank/DDBJ databases">
        <title>Genomic Encyclopedia of Type Strains, Phase IV (KMG-IV): sequencing the most valuable type-strain genomes for metagenomic binning, comparative biology and taxonomic classification.</title>
        <authorList>
            <person name="Goeker M."/>
        </authorList>
    </citation>
    <scope>NUCLEOTIDE SEQUENCE [LARGE SCALE GENOMIC DNA]</scope>
    <source>
        <strain evidence="2 3">DSM 25903</strain>
    </source>
</reference>
<dbReference type="Proteomes" id="UP000295122">
    <property type="component" value="Unassembled WGS sequence"/>
</dbReference>
<evidence type="ECO:0000313" key="2">
    <source>
        <dbReference type="EMBL" id="TDR94411.1"/>
    </source>
</evidence>
<dbReference type="InterPro" id="IPR003374">
    <property type="entry name" value="ApbE-like_sf"/>
</dbReference>
<evidence type="ECO:0000313" key="3">
    <source>
        <dbReference type="Proteomes" id="UP000295122"/>
    </source>
</evidence>
<dbReference type="EMBL" id="SNZR01000011">
    <property type="protein sequence ID" value="TDR94411.1"/>
    <property type="molecule type" value="Genomic_DNA"/>
</dbReference>
<proteinExistence type="predicted"/>
<gene>
    <name evidence="2" type="ORF">EV668_1698</name>
</gene>
<name>A0A4R7C7W2_9HYPH</name>
<dbReference type="NCBIfam" id="NF003322">
    <property type="entry name" value="PRK04334.1-2"/>
    <property type="match status" value="1"/>
</dbReference>
<feature type="compositionally biased region" description="Polar residues" evidence="1">
    <location>
        <begin position="335"/>
        <end position="344"/>
    </location>
</feature>
<dbReference type="Gene3D" id="3.10.520.10">
    <property type="entry name" value="ApbE-like domains"/>
    <property type="match status" value="1"/>
</dbReference>
<evidence type="ECO:0000256" key="1">
    <source>
        <dbReference type="SAM" id="MobiDB-lite"/>
    </source>
</evidence>
<dbReference type="SUPFAM" id="SSF143631">
    <property type="entry name" value="ApbE-like"/>
    <property type="match status" value="1"/>
</dbReference>